<protein>
    <submittedName>
        <fullName evidence="2">(pine wood nematode) hypothetical protein</fullName>
    </submittedName>
</protein>
<dbReference type="AlphaFoldDB" id="A0A811KZP9"/>
<dbReference type="EMBL" id="CAJFDI010000003">
    <property type="protein sequence ID" value="CAD5220447.1"/>
    <property type="molecule type" value="Genomic_DNA"/>
</dbReference>
<comment type="caution">
    <text evidence="2">The sequence shown here is derived from an EMBL/GenBank/DDBJ whole genome shotgun (WGS) entry which is preliminary data.</text>
</comment>
<gene>
    <name evidence="2" type="ORF">BXYJ_LOCUS6183</name>
</gene>
<keyword evidence="3" id="KW-1185">Reference proteome</keyword>
<dbReference type="EMBL" id="CAJFCV020000003">
    <property type="protein sequence ID" value="CAG9106608.1"/>
    <property type="molecule type" value="Genomic_DNA"/>
</dbReference>
<evidence type="ECO:0000256" key="1">
    <source>
        <dbReference type="SAM" id="MobiDB-lite"/>
    </source>
</evidence>
<feature type="region of interest" description="Disordered" evidence="1">
    <location>
        <begin position="81"/>
        <end position="101"/>
    </location>
</feature>
<accession>A0A811KZP9</accession>
<evidence type="ECO:0000313" key="2">
    <source>
        <dbReference type="EMBL" id="CAD5220447.1"/>
    </source>
</evidence>
<organism evidence="2 3">
    <name type="scientific">Bursaphelenchus xylophilus</name>
    <name type="common">Pinewood nematode worm</name>
    <name type="synonym">Aphelenchoides xylophilus</name>
    <dbReference type="NCBI Taxonomy" id="6326"/>
    <lineage>
        <taxon>Eukaryota</taxon>
        <taxon>Metazoa</taxon>
        <taxon>Ecdysozoa</taxon>
        <taxon>Nematoda</taxon>
        <taxon>Chromadorea</taxon>
        <taxon>Rhabditida</taxon>
        <taxon>Tylenchina</taxon>
        <taxon>Tylenchomorpha</taxon>
        <taxon>Aphelenchoidea</taxon>
        <taxon>Aphelenchoididae</taxon>
        <taxon>Bursaphelenchus</taxon>
    </lineage>
</organism>
<sequence length="101" mass="11295">MGGGYRRGLVSANIPGELWVQAAVMNLARRKGWAQVVRNDTCSAVNEGEQLTRPLKRLQAEKTEFCHKECTLDLPQEYLSFHPNKSPSTPTKPIPAFLKSK</sequence>
<dbReference type="Proteomes" id="UP000659654">
    <property type="component" value="Unassembled WGS sequence"/>
</dbReference>
<reference evidence="2" key="1">
    <citation type="submission" date="2020-09" db="EMBL/GenBank/DDBJ databases">
        <authorList>
            <person name="Kikuchi T."/>
        </authorList>
    </citation>
    <scope>NUCLEOTIDE SEQUENCE</scope>
    <source>
        <strain evidence="2">Ka4C1</strain>
    </source>
</reference>
<name>A0A811KZP9_BURXY</name>
<evidence type="ECO:0000313" key="3">
    <source>
        <dbReference type="Proteomes" id="UP000659654"/>
    </source>
</evidence>
<dbReference type="Proteomes" id="UP000582659">
    <property type="component" value="Unassembled WGS sequence"/>
</dbReference>
<proteinExistence type="predicted"/>